<evidence type="ECO:0000256" key="9">
    <source>
        <dbReference type="SAM" id="Phobius"/>
    </source>
</evidence>
<keyword evidence="4" id="KW-0805">Transcription regulation</keyword>
<evidence type="ECO:0000256" key="3">
    <source>
        <dbReference type="ARBA" id="ARBA00022833"/>
    </source>
</evidence>
<accession>A0A0B8N385</accession>
<feature type="region of interest" description="Disordered" evidence="8">
    <location>
        <begin position="1"/>
        <end position="31"/>
    </location>
</feature>
<feature type="transmembrane region" description="Helical" evidence="9">
    <location>
        <begin position="267"/>
        <end position="285"/>
    </location>
</feature>
<dbReference type="InterPro" id="IPR051615">
    <property type="entry name" value="Transcr_Regulatory_Elem"/>
</dbReference>
<dbReference type="Proteomes" id="UP000053095">
    <property type="component" value="Unassembled WGS sequence"/>
</dbReference>
<dbReference type="SUPFAM" id="SSF103473">
    <property type="entry name" value="MFS general substrate transporter"/>
    <property type="match status" value="1"/>
</dbReference>
<keyword evidence="2" id="KW-0479">Metal-binding</keyword>
<dbReference type="EMBL" id="DF933819">
    <property type="protein sequence ID" value="GAM37318.1"/>
    <property type="molecule type" value="Genomic_DNA"/>
</dbReference>
<dbReference type="GO" id="GO:0003677">
    <property type="term" value="F:DNA binding"/>
    <property type="evidence" value="ECO:0007669"/>
    <property type="project" value="UniProtKB-KW"/>
</dbReference>
<keyword evidence="3" id="KW-0862">Zinc</keyword>
<protein>
    <recommendedName>
        <fullName evidence="10">Xylanolytic transcriptional activator regulatory domain-containing protein</fullName>
    </recommendedName>
</protein>
<dbReference type="GO" id="GO:0022857">
    <property type="term" value="F:transmembrane transporter activity"/>
    <property type="evidence" value="ECO:0007669"/>
    <property type="project" value="InterPro"/>
</dbReference>
<organism evidence="11 12">
    <name type="scientific">Talaromyces pinophilus</name>
    <name type="common">Penicillium pinophilum</name>
    <dbReference type="NCBI Taxonomy" id="128442"/>
    <lineage>
        <taxon>Eukaryota</taxon>
        <taxon>Fungi</taxon>
        <taxon>Dikarya</taxon>
        <taxon>Ascomycota</taxon>
        <taxon>Pezizomycotina</taxon>
        <taxon>Eurotiomycetes</taxon>
        <taxon>Eurotiomycetidae</taxon>
        <taxon>Eurotiales</taxon>
        <taxon>Trichocomaceae</taxon>
        <taxon>Talaromyces</taxon>
        <taxon>Talaromyces sect. Talaromyces</taxon>
    </lineage>
</organism>
<feature type="transmembrane region" description="Helical" evidence="9">
    <location>
        <begin position="104"/>
        <end position="123"/>
    </location>
</feature>
<feature type="transmembrane region" description="Helical" evidence="9">
    <location>
        <begin position="361"/>
        <end position="381"/>
    </location>
</feature>
<evidence type="ECO:0000313" key="11">
    <source>
        <dbReference type="EMBL" id="GAM37318.1"/>
    </source>
</evidence>
<dbReference type="Pfam" id="PF07690">
    <property type="entry name" value="MFS_1"/>
    <property type="match status" value="1"/>
</dbReference>
<dbReference type="CDD" id="cd12148">
    <property type="entry name" value="fungal_TF_MHR"/>
    <property type="match status" value="1"/>
</dbReference>
<dbReference type="InterPro" id="IPR007219">
    <property type="entry name" value="XnlR_reg_dom"/>
</dbReference>
<keyword evidence="9" id="KW-0812">Transmembrane</keyword>
<evidence type="ECO:0000256" key="6">
    <source>
        <dbReference type="ARBA" id="ARBA00023163"/>
    </source>
</evidence>
<keyword evidence="9" id="KW-0472">Membrane</keyword>
<feature type="transmembrane region" description="Helical" evidence="9">
    <location>
        <begin position="393"/>
        <end position="415"/>
    </location>
</feature>
<evidence type="ECO:0000256" key="2">
    <source>
        <dbReference type="ARBA" id="ARBA00022723"/>
    </source>
</evidence>
<gene>
    <name evidence="11" type="ORF">TCE0_023f07146</name>
</gene>
<evidence type="ECO:0000256" key="8">
    <source>
        <dbReference type="SAM" id="MobiDB-lite"/>
    </source>
</evidence>
<keyword evidence="7" id="KW-0539">Nucleus</keyword>
<feature type="transmembrane region" description="Helical" evidence="9">
    <location>
        <begin position="135"/>
        <end position="156"/>
    </location>
</feature>
<feature type="transmembrane region" description="Helical" evidence="9">
    <location>
        <begin position="334"/>
        <end position="354"/>
    </location>
</feature>
<evidence type="ECO:0000256" key="7">
    <source>
        <dbReference type="ARBA" id="ARBA00023242"/>
    </source>
</evidence>
<evidence type="ECO:0000313" key="12">
    <source>
        <dbReference type="Proteomes" id="UP000053095"/>
    </source>
</evidence>
<evidence type="ECO:0000256" key="1">
    <source>
        <dbReference type="ARBA" id="ARBA00004141"/>
    </source>
</evidence>
<reference evidence="12" key="1">
    <citation type="journal article" date="2015" name="Genome Announc.">
        <title>Draft genome sequence of Talaromyces cellulolyticus strain Y-94, a source of lignocellulosic biomass-degrading enzymes.</title>
        <authorList>
            <person name="Fujii T."/>
            <person name="Koike H."/>
            <person name="Sawayama S."/>
            <person name="Yano S."/>
            <person name="Inoue H."/>
        </authorList>
    </citation>
    <scope>NUCLEOTIDE SEQUENCE [LARGE SCALE GENOMIC DNA]</scope>
    <source>
        <strain evidence="12">Y-94</strain>
    </source>
</reference>
<keyword evidence="9" id="KW-1133">Transmembrane helix</keyword>
<keyword evidence="12" id="KW-1185">Reference proteome</keyword>
<comment type="subcellular location">
    <subcellularLocation>
        <location evidence="1">Membrane</location>
        <topology evidence="1">Multi-pass membrane protein</topology>
    </subcellularLocation>
</comment>
<dbReference type="Pfam" id="PF04082">
    <property type="entry name" value="Fungal_trans"/>
    <property type="match status" value="1"/>
</dbReference>
<sequence>MTTNEEKRPTPAVNNDLEREDNNGNENDTISSKTQYTRRLWGIRLPPYFDTDFESTVKRKLDVVLLTYTALSIFIKNLDNTNISNAYVSGMQTDLRLYGNQLNIFSTMFNCGIIVGAVMGIAGAKSYETIYGLRFFIGFFEAIAFPGFASLLAAWYTPAELGKRMAIYEVSQNIAGMFSGYIQAGLYAHMNGRGLASWRWLFIFDGIISLPIAIWGFWAIPDQPRDTKAWWLNSEDRTVAIDRMDRVGRKPLKKVNWTRFKRIWKTWHVYLFVICYVFYGAFSWGDGYFNLWLQSLNKYSVENINNIPTAGQGAAVVNSILSGYISDWMENRPLIIIINMLICLMGNAFLAVWTAPTALKFVGYIFITTGLPAQSLTMTWLSEVCQGNATLRGLIVSIGNTFIYAINAWALVLLFPASDAPHYKYGYQICAGMIGVGVVSVFVIFCPISVNGDQPYGVISEPAHKLDSATFAGNSEFWRHVREKHAGVVQMQDRKVLSNEERVAGENCKTCEVYHDECRYEKPPPMSQIISMANRLQEAEQTILQLRKDLERGSSPLYSQTALANTTASPEHEVQPQHREDIAQHRVHIPLNESTSEELLSDLSLDEHGKISYYGPTSAIYEPAALDTSSADFQTSDEVPNKMSIRTLLTWNAEEYRSWEDFALGNAATETGIPRATVSKLLQIHWAWIAPMFMWVYRPAFMRDMATGGQYYSPFLLTVLCAHAARFQEGPIGEMLITRTRLMLGSEIQKPSSIPTVQALLQLSARELAYGSTSQAWLYSGMAFRMVSDLGLHHNSGKILHLGYLTPEELEIRKRLFWSCYFWDKAISLYLGRSPVLLELPFDRTPEFLDTFAENELWSPYHGESLNLSKVSVGEYPPMKAHSISCFENSCKLSVILNDIIIQLYSRRGSPHLEETLQIKRRLDEWRQNLPGYLRYDPDNLPACCPPPHIITQNMLYHTTIILLHRPFWSASEHHVACRRAADNLEKLLLLLEKTFGVTRITYLMSYCIYTAASVMINDVKAGDLEANETMQTFLRALRQGIKTCPLIQRSLDIINNSLQSKEPKLASLNDIFTTEGIATANYLPAFPYLDVGFTNQFTTDRNATGIDLDGFSLLDSFPEQHINIETGEWYSG</sequence>
<dbReference type="AlphaFoldDB" id="A0A0B8N385"/>
<dbReference type="PANTHER" id="PTHR31313:SF85">
    <property type="entry name" value="ZN(II)2CYS6 TRANSCRIPTION FACTOR (EUROFUNG)"/>
    <property type="match status" value="1"/>
</dbReference>
<evidence type="ECO:0000259" key="10">
    <source>
        <dbReference type="SMART" id="SM00906"/>
    </source>
</evidence>
<dbReference type="GO" id="GO:0008270">
    <property type="term" value="F:zinc ion binding"/>
    <property type="evidence" value="ECO:0007669"/>
    <property type="project" value="InterPro"/>
</dbReference>
<keyword evidence="5" id="KW-0238">DNA-binding</keyword>
<dbReference type="Gene3D" id="1.20.1250.20">
    <property type="entry name" value="MFS general substrate transporter like domains"/>
    <property type="match status" value="2"/>
</dbReference>
<dbReference type="InterPro" id="IPR011701">
    <property type="entry name" value="MFS"/>
</dbReference>
<keyword evidence="6" id="KW-0804">Transcription</keyword>
<feature type="transmembrane region" description="Helical" evidence="9">
    <location>
        <begin position="427"/>
        <end position="450"/>
    </location>
</feature>
<dbReference type="GO" id="GO:0006351">
    <property type="term" value="P:DNA-templated transcription"/>
    <property type="evidence" value="ECO:0007669"/>
    <property type="project" value="InterPro"/>
</dbReference>
<dbReference type="SMART" id="SM00906">
    <property type="entry name" value="Fungal_trans"/>
    <property type="match status" value="1"/>
</dbReference>
<proteinExistence type="predicted"/>
<feature type="transmembrane region" description="Helical" evidence="9">
    <location>
        <begin position="200"/>
        <end position="220"/>
    </location>
</feature>
<name>A0A0B8N385_TALPI</name>
<dbReference type="InterPro" id="IPR036259">
    <property type="entry name" value="MFS_trans_sf"/>
</dbReference>
<evidence type="ECO:0000256" key="4">
    <source>
        <dbReference type="ARBA" id="ARBA00023015"/>
    </source>
</evidence>
<feature type="domain" description="Xylanolytic transcriptional activator regulatory" evidence="10">
    <location>
        <begin position="776"/>
        <end position="852"/>
    </location>
</feature>
<evidence type="ECO:0000256" key="5">
    <source>
        <dbReference type="ARBA" id="ARBA00023125"/>
    </source>
</evidence>
<dbReference type="PANTHER" id="PTHR31313">
    <property type="entry name" value="TY1 ENHANCER ACTIVATOR"/>
    <property type="match status" value="1"/>
</dbReference>
<dbReference type="GO" id="GO:0016020">
    <property type="term" value="C:membrane"/>
    <property type="evidence" value="ECO:0007669"/>
    <property type="project" value="UniProtKB-SubCell"/>
</dbReference>